<evidence type="ECO:0000313" key="3">
    <source>
        <dbReference type="Proteomes" id="UP000035720"/>
    </source>
</evidence>
<comment type="caution">
    <text evidence="2">The sequence shown here is derived from an EMBL/GenBank/DDBJ whole genome shotgun (WGS) entry which is preliminary data.</text>
</comment>
<protein>
    <submittedName>
        <fullName evidence="2">Uncharacterized protein</fullName>
    </submittedName>
</protein>
<feature type="compositionally biased region" description="Basic and acidic residues" evidence="1">
    <location>
        <begin position="10"/>
        <end position="23"/>
    </location>
</feature>
<feature type="region of interest" description="Disordered" evidence="1">
    <location>
        <begin position="1"/>
        <end position="28"/>
    </location>
</feature>
<dbReference type="STRING" id="1193518.BN13_1490003"/>
<dbReference type="EMBL" id="CAJC01000056">
    <property type="protein sequence ID" value="CCI52136.1"/>
    <property type="molecule type" value="Genomic_DNA"/>
</dbReference>
<name>A0A077M4F6_9MICO</name>
<reference evidence="2" key="2">
    <citation type="journal article" date="2013" name="ISME J.">
        <title>A metabolic model for members of the genus Tetrasphaera involved in enhanced biological phosphorus removal.</title>
        <authorList>
            <person name="Kristiansen R."/>
            <person name="Nguyen H.T.T."/>
            <person name="Saunders A.M."/>
            <person name="Nielsen J.L."/>
            <person name="Wimmer R."/>
            <person name="Le V.Q."/>
            <person name="McIlroy S.J."/>
            <person name="Petrovski S."/>
            <person name="Seviour R.J."/>
            <person name="Calteau A."/>
            <person name="Nielsen K.L."/>
            <person name="Nielsen P.H."/>
        </authorList>
    </citation>
    <scope>NUCLEOTIDE SEQUENCE [LARGE SCALE GENOMIC DNA]</scope>
    <source>
        <strain evidence="2">Ben 74</strain>
    </source>
</reference>
<evidence type="ECO:0000313" key="2">
    <source>
        <dbReference type="EMBL" id="CCI52136.1"/>
    </source>
</evidence>
<dbReference type="Proteomes" id="UP000035720">
    <property type="component" value="Unassembled WGS sequence"/>
</dbReference>
<gene>
    <name evidence="2" type="ORF">BN13_1490003</name>
</gene>
<reference evidence="2" key="1">
    <citation type="submission" date="2012-05" db="EMBL/GenBank/DDBJ databases">
        <authorList>
            <person name="McIlroy S."/>
        </authorList>
    </citation>
    <scope>NUCLEOTIDE SEQUENCE</scope>
    <source>
        <strain evidence="2">Ben 74</strain>
    </source>
</reference>
<keyword evidence="3" id="KW-1185">Reference proteome</keyword>
<dbReference type="AlphaFoldDB" id="A0A077M4F6"/>
<organism evidence="2 3">
    <name type="scientific">Nostocoides jenkinsii Ben 74</name>
    <dbReference type="NCBI Taxonomy" id="1193518"/>
    <lineage>
        <taxon>Bacteria</taxon>
        <taxon>Bacillati</taxon>
        <taxon>Actinomycetota</taxon>
        <taxon>Actinomycetes</taxon>
        <taxon>Micrococcales</taxon>
        <taxon>Intrasporangiaceae</taxon>
        <taxon>Nostocoides</taxon>
    </lineage>
</organism>
<evidence type="ECO:0000256" key="1">
    <source>
        <dbReference type="SAM" id="MobiDB-lite"/>
    </source>
</evidence>
<sequence>MIHGAPTTYETERTSFEETDQRARRPLSGRQLLDMFAARAPANVDRSHSKCMQLSKPAEMEHLSAHAVIDASGTWSGPNPLGGGAPNLYYTVPVPPLDPGRGVTPP</sequence>
<accession>A0A077M4F6</accession>
<proteinExistence type="predicted"/>